<dbReference type="Proteomes" id="UP000002027">
    <property type="component" value="Chromosome 2"/>
</dbReference>
<evidence type="ECO:0000256" key="9">
    <source>
        <dbReference type="RuleBase" id="RU363036"/>
    </source>
</evidence>
<evidence type="ECO:0000256" key="10">
    <source>
        <dbReference type="SAM" id="MobiDB-lite"/>
    </source>
</evidence>
<comment type="catalytic activity">
    <reaction evidence="7 8">
        <text>tRNA(Trp) + L-tryptophan + ATP = L-tryptophyl-tRNA(Trp) + AMP + diphosphate + H(+)</text>
        <dbReference type="Rhea" id="RHEA:24080"/>
        <dbReference type="Rhea" id="RHEA-COMP:9671"/>
        <dbReference type="Rhea" id="RHEA-COMP:9705"/>
        <dbReference type="ChEBI" id="CHEBI:15378"/>
        <dbReference type="ChEBI" id="CHEBI:30616"/>
        <dbReference type="ChEBI" id="CHEBI:33019"/>
        <dbReference type="ChEBI" id="CHEBI:57912"/>
        <dbReference type="ChEBI" id="CHEBI:78442"/>
        <dbReference type="ChEBI" id="CHEBI:78535"/>
        <dbReference type="ChEBI" id="CHEBI:456215"/>
        <dbReference type="EC" id="6.1.1.2"/>
    </reaction>
</comment>
<dbReference type="Gene3D" id="3.40.50.620">
    <property type="entry name" value="HUPs"/>
    <property type="match status" value="1"/>
</dbReference>
<dbReference type="RefSeq" id="WP_012873631.1">
    <property type="nucleotide sequence ID" value="NC_013524.1"/>
</dbReference>
<feature type="region of interest" description="Disordered" evidence="10">
    <location>
        <begin position="1"/>
        <end position="22"/>
    </location>
</feature>
<feature type="binding site" evidence="8">
    <location>
        <begin position="162"/>
        <end position="164"/>
    </location>
    <ligand>
        <name>ATP</name>
        <dbReference type="ChEBI" id="CHEBI:30616"/>
    </ligand>
</feature>
<keyword evidence="3 8" id="KW-0547">Nucleotide-binding</keyword>
<dbReference type="InterPro" id="IPR002305">
    <property type="entry name" value="aa-tRNA-synth_Ic"/>
</dbReference>
<comment type="function">
    <text evidence="8">Catalyzes the attachment of tryptophan to tRNA(Trp).</text>
</comment>
<keyword evidence="6 8" id="KW-0030">Aminoacyl-tRNA synthetase</keyword>
<dbReference type="GO" id="GO:0005829">
    <property type="term" value="C:cytosol"/>
    <property type="evidence" value="ECO:0007669"/>
    <property type="project" value="TreeGrafter"/>
</dbReference>
<reference evidence="11 12" key="2">
    <citation type="journal article" date="2010" name="Stand. Genomic Sci.">
        <title>Complete genome sequence of Desulfohalobium retbaense type strain (HR(100)).</title>
        <authorList>
            <person name="Spring S."/>
            <person name="Nolan M."/>
            <person name="Lapidus A."/>
            <person name="Glavina Del Rio T."/>
            <person name="Copeland A."/>
            <person name="Tice H."/>
            <person name="Cheng J.F."/>
            <person name="Lucas S."/>
            <person name="Land M."/>
            <person name="Chen F."/>
            <person name="Bruce D."/>
            <person name="Goodwin L."/>
            <person name="Pitluck S."/>
            <person name="Ivanova N."/>
            <person name="Mavromatis K."/>
            <person name="Mikhailova N."/>
            <person name="Pati A."/>
            <person name="Chen A."/>
            <person name="Palaniappan K."/>
            <person name="Hauser L."/>
            <person name="Chang Y.J."/>
            <person name="Jeffries C.D."/>
            <person name="Munk C."/>
            <person name="Kiss H."/>
            <person name="Chain P."/>
            <person name="Han C."/>
            <person name="Brettin T."/>
            <person name="Detter J.C."/>
            <person name="Schuler E."/>
            <person name="Goker M."/>
            <person name="Rohde M."/>
            <person name="Bristow J."/>
            <person name="Eisen J.A."/>
            <person name="Markowitz V."/>
            <person name="Hugenholtz P."/>
            <person name="Kyrpides N.C."/>
            <person name="Klenk H.P."/>
        </authorList>
    </citation>
    <scope>NUCLEOTIDE SEQUENCE [LARGE SCALE GENOMIC DNA]</scope>
    <source>
        <strain evidence="12">ATCC 49802 / DSM 20745 / S 6022</strain>
    </source>
</reference>
<feature type="short sequence motif" description="'KMSKS' region" evidence="8">
    <location>
        <begin position="210"/>
        <end position="214"/>
    </location>
</feature>
<dbReference type="NCBIfam" id="TIGR00233">
    <property type="entry name" value="trpS"/>
    <property type="match status" value="1"/>
</dbReference>
<dbReference type="InterPro" id="IPR001412">
    <property type="entry name" value="aa-tRNA-synth_I_CS"/>
</dbReference>
<evidence type="ECO:0000256" key="6">
    <source>
        <dbReference type="ARBA" id="ARBA00023146"/>
    </source>
</evidence>
<dbReference type="CDD" id="cd00806">
    <property type="entry name" value="TrpRS_core"/>
    <property type="match status" value="1"/>
</dbReference>
<dbReference type="FunCoup" id="D1C9V3">
    <property type="interactions" value="441"/>
</dbReference>
<keyword evidence="4 8" id="KW-0067">ATP-binding</keyword>
<feature type="compositionally biased region" description="Polar residues" evidence="10">
    <location>
        <begin position="1"/>
        <end position="10"/>
    </location>
</feature>
<evidence type="ECO:0000256" key="7">
    <source>
        <dbReference type="ARBA" id="ARBA00049929"/>
    </source>
</evidence>
<dbReference type="AlphaFoldDB" id="D1C9V3"/>
<dbReference type="HOGENOM" id="CLU_029244_1_1_0"/>
<evidence type="ECO:0000313" key="12">
    <source>
        <dbReference type="Proteomes" id="UP000002027"/>
    </source>
</evidence>
<comment type="subcellular location">
    <subcellularLocation>
        <location evidence="8">Cytoplasm</location>
    </subcellularLocation>
</comment>
<dbReference type="EMBL" id="CP001824">
    <property type="protein sequence ID" value="ACZ40596.1"/>
    <property type="molecule type" value="Genomic_DNA"/>
</dbReference>
<name>D1C9V3_SPHTD</name>
<feature type="binding site" evidence="8">
    <location>
        <begin position="27"/>
        <end position="29"/>
    </location>
    <ligand>
        <name>ATP</name>
        <dbReference type="ChEBI" id="CHEBI:30616"/>
    </ligand>
</feature>
<dbReference type="InterPro" id="IPR050203">
    <property type="entry name" value="Trp-tRNA_synthetase"/>
</dbReference>
<keyword evidence="5 8" id="KW-0648">Protein biosynthesis</keyword>
<dbReference type="PANTHER" id="PTHR43766">
    <property type="entry name" value="TRYPTOPHAN--TRNA LIGASE, MITOCHONDRIAL"/>
    <property type="match status" value="1"/>
</dbReference>
<keyword evidence="8" id="KW-0963">Cytoplasm</keyword>
<evidence type="ECO:0000256" key="4">
    <source>
        <dbReference type="ARBA" id="ARBA00022840"/>
    </source>
</evidence>
<feature type="binding site" evidence="8">
    <location>
        <position position="201"/>
    </location>
    <ligand>
        <name>ATP</name>
        <dbReference type="ChEBI" id="CHEBI:30616"/>
    </ligand>
</feature>
<comment type="subunit">
    <text evidence="8">Homodimer.</text>
</comment>
<feature type="region of interest" description="Disordered" evidence="10">
    <location>
        <begin position="205"/>
        <end position="224"/>
    </location>
</feature>
<dbReference type="KEGG" id="sti:Sthe_3196"/>
<feature type="binding site" evidence="8">
    <location>
        <begin position="210"/>
        <end position="214"/>
    </location>
    <ligand>
        <name>ATP</name>
        <dbReference type="ChEBI" id="CHEBI:30616"/>
    </ligand>
</feature>
<dbReference type="eggNOG" id="COG0180">
    <property type="taxonomic scope" value="Bacteria"/>
</dbReference>
<dbReference type="InterPro" id="IPR024109">
    <property type="entry name" value="Trp-tRNA-ligase_bac-type"/>
</dbReference>
<dbReference type="PROSITE" id="PS00178">
    <property type="entry name" value="AA_TRNA_LIGASE_I"/>
    <property type="match status" value="1"/>
</dbReference>
<organism evidence="11 12">
    <name type="scientific">Sphaerobacter thermophilus (strain ATCC 49802 / DSM 20745 / KCCM 41009 / NCIMB 13125 / S 6022)</name>
    <dbReference type="NCBI Taxonomy" id="479434"/>
    <lineage>
        <taxon>Bacteria</taxon>
        <taxon>Pseudomonadati</taxon>
        <taxon>Thermomicrobiota</taxon>
        <taxon>Thermomicrobia</taxon>
        <taxon>Sphaerobacterales</taxon>
        <taxon>Sphaerobacterineae</taxon>
        <taxon>Sphaerobacteraceae</taxon>
        <taxon>Sphaerobacter</taxon>
    </lineage>
</organism>
<evidence type="ECO:0000256" key="2">
    <source>
        <dbReference type="ARBA" id="ARBA00022598"/>
    </source>
</evidence>
<feature type="binding site" evidence="8">
    <location>
        <position position="150"/>
    </location>
    <ligand>
        <name>L-tryptophan</name>
        <dbReference type="ChEBI" id="CHEBI:57912"/>
    </ligand>
</feature>
<sequence length="348" mass="38804">MVEQATTASRETADAPQQRPRVFSGIQPTGGIHIGNYLGAIRNWVRQQDDYDNVFCIVDLHAMTIPYDPADLRARNLELASVLLAAGIDPARSILFIQSDVREHTELAWILGTLATYGELRRMTQFKEKSKGSERVGAGILFYPVLQAADILLYDAALVPVGEDQKQHIELTRDVAIRFNNTFGETFVVPDADIKEAGARIMSLQDPTKKMSKSDPDPNSRIELRDSPDVIRRKIRRAVTDSGTEIRFDEEGKPAISNLLTIYHLFSDIPIPELEERYVGKGYGTFKQDLAEVIVEHLAPLQQRLDELSAQPAEVVRILHEGAARAREIAAAKMERVRDVTGLGLPPL</sequence>
<accession>D1C9V3</accession>
<evidence type="ECO:0000256" key="1">
    <source>
        <dbReference type="ARBA" id="ARBA00005594"/>
    </source>
</evidence>
<dbReference type="Gene3D" id="1.10.240.10">
    <property type="entry name" value="Tyrosyl-Transfer RNA Synthetase"/>
    <property type="match status" value="1"/>
</dbReference>
<keyword evidence="2 8" id="KW-0436">Ligase</keyword>
<dbReference type="SUPFAM" id="SSF52374">
    <property type="entry name" value="Nucleotidylyl transferase"/>
    <property type="match status" value="1"/>
</dbReference>
<feature type="short sequence motif" description="'HIGH' region" evidence="8">
    <location>
        <begin position="28"/>
        <end position="36"/>
    </location>
</feature>
<dbReference type="InterPro" id="IPR002306">
    <property type="entry name" value="Trp-tRNA-ligase"/>
</dbReference>
<evidence type="ECO:0000313" key="11">
    <source>
        <dbReference type="EMBL" id="ACZ40596.1"/>
    </source>
</evidence>
<comment type="similarity">
    <text evidence="1 8 9">Belongs to the class-I aminoacyl-tRNA synthetase family.</text>
</comment>
<reference evidence="12" key="1">
    <citation type="submission" date="2009-11" db="EMBL/GenBank/DDBJ databases">
        <title>The complete chromosome 2 of Sphaerobacter thermophilus DSM 20745.</title>
        <authorList>
            <person name="Lucas S."/>
            <person name="Copeland A."/>
            <person name="Lapidus A."/>
            <person name="Glavina del Rio T."/>
            <person name="Dalin E."/>
            <person name="Tice H."/>
            <person name="Bruce D."/>
            <person name="Goodwin L."/>
            <person name="Pitluck S."/>
            <person name="Kyrpides N."/>
            <person name="Mavromatis K."/>
            <person name="Ivanova N."/>
            <person name="Mikhailova N."/>
            <person name="LaButti K.M."/>
            <person name="Clum A."/>
            <person name="Sun H.I."/>
            <person name="Brettin T."/>
            <person name="Detter J.C."/>
            <person name="Han C."/>
            <person name="Larimer F."/>
            <person name="Land M."/>
            <person name="Hauser L."/>
            <person name="Markowitz V."/>
            <person name="Cheng J.F."/>
            <person name="Hugenholtz P."/>
            <person name="Woyke T."/>
            <person name="Wu D."/>
            <person name="Steenblock K."/>
            <person name="Schneider S."/>
            <person name="Pukall R."/>
            <person name="Goeker M."/>
            <person name="Klenk H.P."/>
            <person name="Eisen J.A."/>
        </authorList>
    </citation>
    <scope>NUCLEOTIDE SEQUENCE [LARGE SCALE GENOMIC DNA]</scope>
    <source>
        <strain evidence="12">ATCC 49802 / DSM 20745 / S 6022</strain>
    </source>
</reference>
<dbReference type="OrthoDB" id="9801042at2"/>
<gene>
    <name evidence="8" type="primary">trpS</name>
    <name evidence="11" type="ordered locus">Sthe_3196</name>
</gene>
<evidence type="ECO:0000256" key="8">
    <source>
        <dbReference type="HAMAP-Rule" id="MF_00140"/>
    </source>
</evidence>
<evidence type="ECO:0000256" key="5">
    <source>
        <dbReference type="ARBA" id="ARBA00022917"/>
    </source>
</evidence>
<dbReference type="PANTHER" id="PTHR43766:SF1">
    <property type="entry name" value="TRYPTOPHAN--TRNA LIGASE, MITOCHONDRIAL"/>
    <property type="match status" value="1"/>
</dbReference>
<dbReference type="GO" id="GO:0005524">
    <property type="term" value="F:ATP binding"/>
    <property type="evidence" value="ECO:0007669"/>
    <property type="project" value="UniProtKB-UniRule"/>
</dbReference>
<dbReference type="EC" id="6.1.1.2" evidence="8"/>
<dbReference type="GO" id="GO:0004830">
    <property type="term" value="F:tryptophan-tRNA ligase activity"/>
    <property type="evidence" value="ECO:0007669"/>
    <property type="project" value="UniProtKB-UniRule"/>
</dbReference>
<dbReference type="STRING" id="479434.Sthe_3196"/>
<proteinExistence type="inferred from homology"/>
<feature type="compositionally biased region" description="Basic and acidic residues" evidence="10">
    <location>
        <begin position="207"/>
        <end position="224"/>
    </location>
</feature>
<protein>
    <recommendedName>
        <fullName evidence="8">Tryptophan--tRNA ligase</fullName>
        <ecNumber evidence="8">6.1.1.2</ecNumber>
    </recommendedName>
    <alternativeName>
        <fullName evidence="8">Tryptophanyl-tRNA synthetase</fullName>
        <shortName evidence="8">TrpRS</shortName>
    </alternativeName>
</protein>
<dbReference type="InterPro" id="IPR014729">
    <property type="entry name" value="Rossmann-like_a/b/a_fold"/>
</dbReference>
<dbReference type="GO" id="GO:0006436">
    <property type="term" value="P:tryptophanyl-tRNA aminoacylation"/>
    <property type="evidence" value="ECO:0007669"/>
    <property type="project" value="UniProtKB-UniRule"/>
</dbReference>
<feature type="binding site" evidence="8">
    <location>
        <begin position="35"/>
        <end position="36"/>
    </location>
    <ligand>
        <name>ATP</name>
        <dbReference type="ChEBI" id="CHEBI:30616"/>
    </ligand>
</feature>
<evidence type="ECO:0000256" key="3">
    <source>
        <dbReference type="ARBA" id="ARBA00022741"/>
    </source>
</evidence>
<dbReference type="FunFam" id="1.10.240.10:FF:000002">
    <property type="entry name" value="Tryptophan--tRNA ligase"/>
    <property type="match status" value="1"/>
</dbReference>
<dbReference type="HAMAP" id="MF_00140_B">
    <property type="entry name" value="Trp_tRNA_synth_B"/>
    <property type="match status" value="1"/>
</dbReference>
<dbReference type="InParanoid" id="D1C9V3"/>
<dbReference type="PRINTS" id="PR01039">
    <property type="entry name" value="TRNASYNTHTRP"/>
</dbReference>
<keyword evidence="12" id="KW-1185">Reference proteome</keyword>
<dbReference type="Pfam" id="PF00579">
    <property type="entry name" value="tRNA-synt_1b"/>
    <property type="match status" value="1"/>
</dbReference>